<name>A0A4Z2ICW5_9TELE</name>
<dbReference type="AlphaFoldDB" id="A0A4Z2ICW5"/>
<proteinExistence type="predicted"/>
<evidence type="ECO:0000313" key="1">
    <source>
        <dbReference type="EMBL" id="TNN75561.1"/>
    </source>
</evidence>
<dbReference type="EMBL" id="SRLO01000102">
    <property type="protein sequence ID" value="TNN75561.1"/>
    <property type="molecule type" value="Genomic_DNA"/>
</dbReference>
<reference evidence="1 2" key="1">
    <citation type="submission" date="2019-03" db="EMBL/GenBank/DDBJ databases">
        <title>First draft genome of Liparis tanakae, snailfish: a comprehensive survey of snailfish specific genes.</title>
        <authorList>
            <person name="Kim W."/>
            <person name="Song I."/>
            <person name="Jeong J.-H."/>
            <person name="Kim D."/>
            <person name="Kim S."/>
            <person name="Ryu S."/>
            <person name="Song J.Y."/>
            <person name="Lee S.K."/>
        </authorList>
    </citation>
    <scope>NUCLEOTIDE SEQUENCE [LARGE SCALE GENOMIC DNA]</scope>
    <source>
        <tissue evidence="1">Muscle</tissue>
    </source>
</reference>
<dbReference type="Proteomes" id="UP000314294">
    <property type="component" value="Unassembled WGS sequence"/>
</dbReference>
<evidence type="ECO:0000313" key="2">
    <source>
        <dbReference type="Proteomes" id="UP000314294"/>
    </source>
</evidence>
<comment type="caution">
    <text evidence="1">The sequence shown here is derived from an EMBL/GenBank/DDBJ whole genome shotgun (WGS) entry which is preliminary data.</text>
</comment>
<gene>
    <name evidence="1" type="ORF">EYF80_014207</name>
</gene>
<organism evidence="1 2">
    <name type="scientific">Liparis tanakae</name>
    <name type="common">Tanaka's snailfish</name>
    <dbReference type="NCBI Taxonomy" id="230148"/>
    <lineage>
        <taxon>Eukaryota</taxon>
        <taxon>Metazoa</taxon>
        <taxon>Chordata</taxon>
        <taxon>Craniata</taxon>
        <taxon>Vertebrata</taxon>
        <taxon>Euteleostomi</taxon>
        <taxon>Actinopterygii</taxon>
        <taxon>Neopterygii</taxon>
        <taxon>Teleostei</taxon>
        <taxon>Neoteleostei</taxon>
        <taxon>Acanthomorphata</taxon>
        <taxon>Eupercaria</taxon>
        <taxon>Perciformes</taxon>
        <taxon>Cottioidei</taxon>
        <taxon>Cottales</taxon>
        <taxon>Liparidae</taxon>
        <taxon>Liparis</taxon>
    </lineage>
</organism>
<sequence length="95" mass="10253">MSTFPWCLQNSGADEYNFEDSSFCLGELLSGQQYALVESGSSKIVSSGLLCAQCPMGYGPAYYTWGLLPEPAEACMRRGAPLDWADVALILSTTL</sequence>
<keyword evidence="2" id="KW-1185">Reference proteome</keyword>
<protein>
    <submittedName>
        <fullName evidence="1">Uncharacterized protein</fullName>
    </submittedName>
</protein>
<accession>A0A4Z2ICW5</accession>